<feature type="domain" description="Ig-like" evidence="5">
    <location>
        <begin position="497"/>
        <end position="587"/>
    </location>
</feature>
<keyword evidence="3" id="KW-1133">Transmembrane helix</keyword>
<dbReference type="CTD" id="100333180"/>
<dbReference type="Proteomes" id="UP000264840">
    <property type="component" value="Unplaced"/>
</dbReference>
<feature type="transmembrane region" description="Helical" evidence="3">
    <location>
        <begin position="760"/>
        <end position="780"/>
    </location>
</feature>
<evidence type="ECO:0000313" key="6">
    <source>
        <dbReference type="Ensembl" id="ENSHBUP00000021649.1"/>
    </source>
</evidence>
<dbReference type="GO" id="GO:0098742">
    <property type="term" value="P:cell-cell adhesion via plasma-membrane adhesion molecules"/>
    <property type="evidence" value="ECO:0007669"/>
    <property type="project" value="TreeGrafter"/>
</dbReference>
<dbReference type="SMART" id="SM00409">
    <property type="entry name" value="IG"/>
    <property type="match status" value="3"/>
</dbReference>
<evidence type="ECO:0000256" key="4">
    <source>
        <dbReference type="SAM" id="SignalP"/>
    </source>
</evidence>
<dbReference type="AlphaFoldDB" id="A0A3Q2WII5"/>
<dbReference type="RefSeq" id="XP_042075500.1">
    <property type="nucleotide sequence ID" value="XM_042219566.1"/>
</dbReference>
<evidence type="ECO:0000259" key="5">
    <source>
        <dbReference type="PROSITE" id="PS50835"/>
    </source>
</evidence>
<protein>
    <submittedName>
        <fullName evidence="6">Platelet endothelial cell adhesion molecule-like</fullName>
    </submittedName>
</protein>
<dbReference type="SUPFAM" id="SSF48726">
    <property type="entry name" value="Immunoglobulin"/>
    <property type="match status" value="3"/>
</dbReference>
<dbReference type="PROSITE" id="PS50835">
    <property type="entry name" value="IG_LIKE"/>
    <property type="match status" value="1"/>
</dbReference>
<dbReference type="GO" id="GO:0006955">
    <property type="term" value="P:immune response"/>
    <property type="evidence" value="ECO:0007669"/>
    <property type="project" value="TreeGrafter"/>
</dbReference>
<sequence length="807" mass="89796">MGLPQRLILTLLSIYLYSATVVNTQQEFKIQSVELIIEPRNDVTAGTNVTLRCHATVSTSTGKGLIREYTILKNDKIVYTKTIGSSEDFVYQLHNARVFSTGLYQCKLDIQGDTKLSKAQRLNVQGLSQPVLHLNTNVVNEGEEVQATCIAPGEIGSFIFFFFDNDEQISRVEELSNQAKTTFRLSGADVHKIHCSYKIRTAEDTFPSTKSNNVTVSVKELSITPELKIFPDSTIYEGDHLNISCSAKNVHSSSEGYKLFLSQGTKLLRTGNSTINHNMVAVPKASEALTFDCRVVVRNVEKYSEKKISVVELFSVPSLTMSPTEVFQGQIMTLTCNSDRFASQRINREDLEYTLYPSKNLPSSGKPGVFNVKALQNDFNYTCSAEAKGIKKDSKTLMIRPKVHVSALKISIEDKVILKKSFTILCQSNGSLPINYTLFKDNVQVGTKVIRERNRQAVFMDVINEPGERQYRCEAKNSLHSNKTGSSQHLSVNVIVPLSQMTLAVIPSSLKISEGKELYFICSVNGTGPVTFKWYRTGSVVPLQTNTTTETYSNLEIKPVSKNDSDEYYCEASNGANKVRSENVNVQVFMAPWKKGLIVVACLVLLLLLVLLLVASMLNIKSKRDRREAAAELSVKPSSPKSDDPLTVNLTHDTDVYNAATVKVDRAEVSVWSKRKPETESDDEISEVSNEPNVEYTEVVHARSTDPARVPLRKGTDTVYSELQNSPNGAADPPDYVSNYLHSHTRLQTSLVGLLAREHMFHFLLLPVTCLYALILSIQIHDIHPSIDSLPLILIKVVIGWSLSQLS</sequence>
<evidence type="ECO:0000313" key="7">
    <source>
        <dbReference type="Proteomes" id="UP000264840"/>
    </source>
</evidence>
<organism evidence="6 7">
    <name type="scientific">Haplochromis burtoni</name>
    <name type="common">Burton's mouthbrooder</name>
    <name type="synonym">Chromis burtoni</name>
    <dbReference type="NCBI Taxonomy" id="8153"/>
    <lineage>
        <taxon>Eukaryota</taxon>
        <taxon>Metazoa</taxon>
        <taxon>Chordata</taxon>
        <taxon>Craniata</taxon>
        <taxon>Vertebrata</taxon>
        <taxon>Euteleostomi</taxon>
        <taxon>Actinopterygii</taxon>
        <taxon>Neopterygii</taxon>
        <taxon>Teleostei</taxon>
        <taxon>Neoteleostei</taxon>
        <taxon>Acanthomorphata</taxon>
        <taxon>Ovalentaria</taxon>
        <taxon>Cichlomorphae</taxon>
        <taxon>Cichliformes</taxon>
        <taxon>Cichlidae</taxon>
        <taxon>African cichlids</taxon>
        <taxon>Pseudocrenilabrinae</taxon>
        <taxon>Haplochromini</taxon>
        <taxon>Haplochromis</taxon>
    </lineage>
</organism>
<dbReference type="SMART" id="SM00408">
    <property type="entry name" value="IGc2"/>
    <property type="match status" value="2"/>
</dbReference>
<dbReference type="CDD" id="cd00096">
    <property type="entry name" value="Ig"/>
    <property type="match status" value="1"/>
</dbReference>
<keyword evidence="3" id="KW-0472">Membrane</keyword>
<evidence type="ECO:0000256" key="1">
    <source>
        <dbReference type="ARBA" id="ARBA00022729"/>
    </source>
</evidence>
<dbReference type="PANTHER" id="PTHR11481">
    <property type="entry name" value="IMMUNOGLOBULIN FC RECEPTOR"/>
    <property type="match status" value="1"/>
</dbReference>
<dbReference type="InterPro" id="IPR013783">
    <property type="entry name" value="Ig-like_fold"/>
</dbReference>
<dbReference type="STRING" id="8153.ENSHBUP00000021649"/>
<evidence type="ECO:0000256" key="3">
    <source>
        <dbReference type="SAM" id="Phobius"/>
    </source>
</evidence>
<dbReference type="Ensembl" id="ENSHBUT00000015686.1">
    <property type="protein sequence ID" value="ENSHBUP00000021649.1"/>
    <property type="gene ID" value="ENSHBUG00000001480.1"/>
</dbReference>
<dbReference type="InterPro" id="IPR003599">
    <property type="entry name" value="Ig_sub"/>
</dbReference>
<dbReference type="Pfam" id="PF13895">
    <property type="entry name" value="Ig_2"/>
    <property type="match status" value="1"/>
</dbReference>
<dbReference type="GO" id="GO:0004888">
    <property type="term" value="F:transmembrane signaling receptor activity"/>
    <property type="evidence" value="ECO:0007669"/>
    <property type="project" value="TreeGrafter"/>
</dbReference>
<name>A0A3Q2WII5_HAPBU</name>
<dbReference type="GeneTree" id="ENSGT01140000282577"/>
<dbReference type="GO" id="GO:0009897">
    <property type="term" value="C:external side of plasma membrane"/>
    <property type="evidence" value="ECO:0007669"/>
    <property type="project" value="TreeGrafter"/>
</dbReference>
<keyword evidence="7" id="KW-1185">Reference proteome</keyword>
<feature type="chain" id="PRO_5018636425" evidence="4">
    <location>
        <begin position="25"/>
        <end position="807"/>
    </location>
</feature>
<feature type="signal peptide" evidence="4">
    <location>
        <begin position="1"/>
        <end position="24"/>
    </location>
</feature>
<dbReference type="InterPro" id="IPR036179">
    <property type="entry name" value="Ig-like_dom_sf"/>
</dbReference>
<proteinExistence type="predicted"/>
<dbReference type="InterPro" id="IPR050488">
    <property type="entry name" value="Ig_Fc_receptor"/>
</dbReference>
<keyword evidence="2" id="KW-1015">Disulfide bond</keyword>
<dbReference type="GeneID" id="102302602"/>
<evidence type="ECO:0000256" key="2">
    <source>
        <dbReference type="ARBA" id="ARBA00023157"/>
    </source>
</evidence>
<dbReference type="PANTHER" id="PTHR11481:SF125">
    <property type="entry name" value="PLATELET ENDOTHELIAL CELL ADHESION MOLECULE-LIKE ISOFORM X1"/>
    <property type="match status" value="1"/>
</dbReference>
<dbReference type="InterPro" id="IPR003598">
    <property type="entry name" value="Ig_sub2"/>
</dbReference>
<dbReference type="Pfam" id="PF13927">
    <property type="entry name" value="Ig_3"/>
    <property type="match status" value="1"/>
</dbReference>
<dbReference type="InterPro" id="IPR007110">
    <property type="entry name" value="Ig-like_dom"/>
</dbReference>
<accession>A0A3Q2WII5</accession>
<keyword evidence="1 4" id="KW-0732">Signal</keyword>
<dbReference type="Gene3D" id="2.60.40.10">
    <property type="entry name" value="Immunoglobulins"/>
    <property type="match status" value="4"/>
</dbReference>
<feature type="transmembrane region" description="Helical" evidence="3">
    <location>
        <begin position="597"/>
        <end position="618"/>
    </location>
</feature>
<reference evidence="6" key="2">
    <citation type="submission" date="2025-09" db="UniProtKB">
        <authorList>
            <consortium name="Ensembl"/>
        </authorList>
    </citation>
    <scope>IDENTIFICATION</scope>
</reference>
<keyword evidence="3" id="KW-0812">Transmembrane</keyword>
<reference evidence="6" key="1">
    <citation type="submission" date="2025-08" db="UniProtKB">
        <authorList>
            <consortium name="Ensembl"/>
        </authorList>
    </citation>
    <scope>IDENTIFICATION</scope>
</reference>
<dbReference type="GO" id="GO:0007166">
    <property type="term" value="P:cell surface receptor signaling pathway"/>
    <property type="evidence" value="ECO:0007669"/>
    <property type="project" value="TreeGrafter"/>
</dbReference>